<dbReference type="RefSeq" id="WP_097063046.1">
    <property type="nucleotide sequence ID" value="NZ_OBMI01000001.1"/>
</dbReference>
<reference evidence="8 9" key="1">
    <citation type="submission" date="2017-07" db="EMBL/GenBank/DDBJ databases">
        <authorList>
            <person name="Sun Z.S."/>
            <person name="Albrecht U."/>
            <person name="Echele G."/>
            <person name="Lee C.C."/>
        </authorList>
    </citation>
    <scope>NUCLEOTIDE SEQUENCE [LARGE SCALE GENOMIC DNA]</scope>
    <source>
        <strain evidence="8 9">CGMCC 1.12672</strain>
    </source>
</reference>
<dbReference type="GO" id="GO:0005384">
    <property type="term" value="F:manganese ion transmembrane transporter activity"/>
    <property type="evidence" value="ECO:0007669"/>
    <property type="project" value="TreeGrafter"/>
</dbReference>
<keyword evidence="9" id="KW-1185">Reference proteome</keyword>
<feature type="transmembrane region" description="Helical" evidence="7">
    <location>
        <begin position="157"/>
        <end position="177"/>
    </location>
</feature>
<keyword evidence="2" id="KW-0813">Transport</keyword>
<evidence type="ECO:0000256" key="4">
    <source>
        <dbReference type="ARBA" id="ARBA00022847"/>
    </source>
</evidence>
<comment type="subcellular location">
    <subcellularLocation>
        <location evidence="1">Membrane</location>
        <topology evidence="1">Multi-pass membrane protein</topology>
    </subcellularLocation>
</comment>
<keyword evidence="3 7" id="KW-0812">Transmembrane</keyword>
<organism evidence="8 9">
    <name type="scientific">Sphingomonas guangdongensis</name>
    <dbReference type="NCBI Taxonomy" id="1141890"/>
    <lineage>
        <taxon>Bacteria</taxon>
        <taxon>Pseudomonadati</taxon>
        <taxon>Pseudomonadota</taxon>
        <taxon>Alphaproteobacteria</taxon>
        <taxon>Sphingomonadales</taxon>
        <taxon>Sphingomonadaceae</taxon>
        <taxon>Sphingomonas</taxon>
    </lineage>
</organism>
<feature type="transmembrane region" description="Helical" evidence="7">
    <location>
        <begin position="251"/>
        <end position="273"/>
    </location>
</feature>
<evidence type="ECO:0000256" key="7">
    <source>
        <dbReference type="SAM" id="Phobius"/>
    </source>
</evidence>
<evidence type="ECO:0000313" key="8">
    <source>
        <dbReference type="EMBL" id="SOB80810.1"/>
    </source>
</evidence>
<evidence type="ECO:0000256" key="1">
    <source>
        <dbReference type="ARBA" id="ARBA00004141"/>
    </source>
</evidence>
<dbReference type="Proteomes" id="UP000219494">
    <property type="component" value="Unassembled WGS sequence"/>
</dbReference>
<feature type="transmembrane region" description="Helical" evidence="7">
    <location>
        <begin position="49"/>
        <end position="74"/>
    </location>
</feature>
<dbReference type="GO" id="GO:0015086">
    <property type="term" value="F:cadmium ion transmembrane transporter activity"/>
    <property type="evidence" value="ECO:0007669"/>
    <property type="project" value="TreeGrafter"/>
</dbReference>
<dbReference type="GO" id="GO:0005886">
    <property type="term" value="C:plasma membrane"/>
    <property type="evidence" value="ECO:0007669"/>
    <property type="project" value="TreeGrafter"/>
</dbReference>
<feature type="transmembrane region" description="Helical" evidence="7">
    <location>
        <begin position="301"/>
        <end position="324"/>
    </location>
</feature>
<feature type="transmembrane region" description="Helical" evidence="7">
    <location>
        <begin position="345"/>
        <end position="365"/>
    </location>
</feature>
<evidence type="ECO:0000313" key="9">
    <source>
        <dbReference type="Proteomes" id="UP000219494"/>
    </source>
</evidence>
<evidence type="ECO:0000256" key="3">
    <source>
        <dbReference type="ARBA" id="ARBA00022692"/>
    </source>
</evidence>
<feature type="transmembrane region" description="Helical" evidence="7">
    <location>
        <begin position="95"/>
        <end position="114"/>
    </location>
</feature>
<keyword evidence="6 7" id="KW-0472">Membrane</keyword>
<gene>
    <name evidence="8" type="ORF">SAMN06297144_1248</name>
</gene>
<dbReference type="EMBL" id="OBMI01000001">
    <property type="protein sequence ID" value="SOB80810.1"/>
    <property type="molecule type" value="Genomic_DNA"/>
</dbReference>
<evidence type="ECO:0000256" key="5">
    <source>
        <dbReference type="ARBA" id="ARBA00022989"/>
    </source>
</evidence>
<keyword evidence="5 7" id="KW-1133">Transmembrane helix</keyword>
<protein>
    <submittedName>
        <fullName evidence="8">Mn2+ and Fe2+ transporters of the NRAMP family</fullName>
    </submittedName>
</protein>
<keyword evidence="4" id="KW-0769">Symport</keyword>
<dbReference type="PANTHER" id="PTHR11706">
    <property type="entry name" value="SOLUTE CARRIER PROTEIN FAMILY 11 MEMBER"/>
    <property type="match status" value="1"/>
</dbReference>
<dbReference type="GO" id="GO:0034755">
    <property type="term" value="P:iron ion transmembrane transport"/>
    <property type="evidence" value="ECO:0007669"/>
    <property type="project" value="TreeGrafter"/>
</dbReference>
<dbReference type="GO" id="GO:0015293">
    <property type="term" value="F:symporter activity"/>
    <property type="evidence" value="ECO:0007669"/>
    <property type="project" value="UniProtKB-KW"/>
</dbReference>
<name>A0A285QFV2_9SPHN</name>
<evidence type="ECO:0000256" key="2">
    <source>
        <dbReference type="ARBA" id="ARBA00022448"/>
    </source>
</evidence>
<dbReference type="Pfam" id="PF01566">
    <property type="entry name" value="Nramp"/>
    <property type="match status" value="1"/>
</dbReference>
<dbReference type="PANTHER" id="PTHR11706:SF33">
    <property type="entry name" value="NATURAL RESISTANCE-ASSOCIATED MACROPHAGE PROTEIN 2"/>
    <property type="match status" value="1"/>
</dbReference>
<feature type="transmembrane region" description="Helical" evidence="7">
    <location>
        <begin position="371"/>
        <end position="391"/>
    </location>
</feature>
<dbReference type="AlphaFoldDB" id="A0A285QFV2"/>
<dbReference type="OrthoDB" id="9787548at2"/>
<feature type="transmembrane region" description="Helical" evidence="7">
    <location>
        <begin position="411"/>
        <end position="431"/>
    </location>
</feature>
<accession>A0A285QFV2</accession>
<evidence type="ECO:0000256" key="6">
    <source>
        <dbReference type="ARBA" id="ARBA00023136"/>
    </source>
</evidence>
<sequence length="432" mass="45745">MTARTPADQPPPALAPRDVGVVKRIGNGVVTGAADDDPSAIGTYASAGAAYGLSFLPIAPVLLPMMYVVTYLSAKIGQVYGKGLFACIREQFPRWVLVPTVVFATVGNLIEAAADLGGMGAALNLLVPLPVPAIVVASAAIVFAVQYWGSYAAIHRLFRWLALFLFAYVVAAVLARPDPLAVLRATVIPDVSWSPEFLALVVACIGTSLSAYVYTWQSNQEVEEQIAAGRRHPRQRRGATAREMKRTSRDVLIGMLFSNVILYFIILSTALTLHPAGQREIASAADAASALEPLAGAAAKYLFAAGVVGVGFLAVPIMTTGAAYNITQALGRDGSLHQAPNENRLFYAVIAATTALAAGANFLGFNPMRMLVWAGVVQGLLVPPLLLMMMLLTNSRRVVGARTNGWRTNTLGWITVAVTAACAVALVVSWLR</sequence>
<proteinExistence type="predicted"/>
<feature type="transmembrane region" description="Helical" evidence="7">
    <location>
        <begin position="126"/>
        <end position="145"/>
    </location>
</feature>
<dbReference type="InterPro" id="IPR001046">
    <property type="entry name" value="NRAMP_fam"/>
</dbReference>
<feature type="transmembrane region" description="Helical" evidence="7">
    <location>
        <begin position="197"/>
        <end position="216"/>
    </location>
</feature>